<dbReference type="HOGENOM" id="CLU_024804_0_0_1"/>
<dbReference type="OrthoDB" id="5424209at2759"/>
<accession>A0A067SBX1</accession>
<proteinExistence type="predicted"/>
<organism evidence="1 2">
    <name type="scientific">Galerina marginata (strain CBS 339.88)</name>
    <dbReference type="NCBI Taxonomy" id="685588"/>
    <lineage>
        <taxon>Eukaryota</taxon>
        <taxon>Fungi</taxon>
        <taxon>Dikarya</taxon>
        <taxon>Basidiomycota</taxon>
        <taxon>Agaricomycotina</taxon>
        <taxon>Agaricomycetes</taxon>
        <taxon>Agaricomycetidae</taxon>
        <taxon>Agaricales</taxon>
        <taxon>Agaricineae</taxon>
        <taxon>Strophariaceae</taxon>
        <taxon>Galerina</taxon>
    </lineage>
</organism>
<dbReference type="InterPro" id="IPR009003">
    <property type="entry name" value="Peptidase_S1_PA"/>
</dbReference>
<dbReference type="Proteomes" id="UP000027222">
    <property type="component" value="Unassembled WGS sequence"/>
</dbReference>
<name>A0A067SBX1_GALM3</name>
<evidence type="ECO:0008006" key="3">
    <source>
        <dbReference type="Google" id="ProtNLM"/>
    </source>
</evidence>
<evidence type="ECO:0000313" key="2">
    <source>
        <dbReference type="Proteomes" id="UP000027222"/>
    </source>
</evidence>
<sequence>MSVERVRLSDKYTNAYTDFYGSETPCIYKTGPAWYKRTGNQAQGIYRAARPIYNHPIRPFWLSIGWRIVAKLDSLKVDWNAINPLAYADAGKADPFCPFVITIGVEPYSLLYDDAVAAGDAVLSVLKDAGFPNIQVAFIESRLHRSAGPKLLSLDPLLDPIAELRKDFSHALGLPIAPLKSPHFEGTGALYYRLGNDNDRVALLTCAHVAHPPPLFQNKPMTRKTNMDQAREDIIALGTGAYKNATMAITKKIEEHCISIEIWNTSLKTLGDEVEGENSRKPKRRNEIKGSIEKARRRIDKANKLLGEVTKYRSAAEQRVVGSVLHCSEIEVAVGSHQFTKDWSFIEIDREMIDWDNFKGNKIYVEGNKTALDFVNLMFSQAEDKNKFDWPVNGLLQAFGVVPESEFNSPQDFDIHRTKALLCTKHGLSTGTTFGRVNGLESFTRHSIHNVSIEIAVLGYDRSDLEYTTFSDPGDSGAIVVGRDGRIIGMLTGGGRPVDETDITYLTPYWWLEKLIKKQFPGCFLYPRVERVKAPVAT</sequence>
<dbReference type="EMBL" id="KL142408">
    <property type="protein sequence ID" value="KDR68415.1"/>
    <property type="molecule type" value="Genomic_DNA"/>
</dbReference>
<gene>
    <name evidence="1" type="ORF">GALMADRAFT_215850</name>
</gene>
<keyword evidence="2" id="KW-1185">Reference proteome</keyword>
<evidence type="ECO:0000313" key="1">
    <source>
        <dbReference type="EMBL" id="KDR68415.1"/>
    </source>
</evidence>
<dbReference type="SUPFAM" id="SSF50494">
    <property type="entry name" value="Trypsin-like serine proteases"/>
    <property type="match status" value="2"/>
</dbReference>
<protein>
    <recommendedName>
        <fullName evidence="3">Peptidase S1 domain-containing protein</fullName>
    </recommendedName>
</protein>
<dbReference type="AlphaFoldDB" id="A0A067SBX1"/>
<reference evidence="2" key="1">
    <citation type="journal article" date="2014" name="Proc. Natl. Acad. Sci. U.S.A.">
        <title>Extensive sampling of basidiomycete genomes demonstrates inadequacy of the white-rot/brown-rot paradigm for wood decay fungi.</title>
        <authorList>
            <person name="Riley R."/>
            <person name="Salamov A.A."/>
            <person name="Brown D.W."/>
            <person name="Nagy L.G."/>
            <person name="Floudas D."/>
            <person name="Held B.W."/>
            <person name="Levasseur A."/>
            <person name="Lombard V."/>
            <person name="Morin E."/>
            <person name="Otillar R."/>
            <person name="Lindquist E.A."/>
            <person name="Sun H."/>
            <person name="LaButti K.M."/>
            <person name="Schmutz J."/>
            <person name="Jabbour D."/>
            <person name="Luo H."/>
            <person name="Baker S.E."/>
            <person name="Pisabarro A.G."/>
            <person name="Walton J.D."/>
            <person name="Blanchette R.A."/>
            <person name="Henrissat B."/>
            <person name="Martin F."/>
            <person name="Cullen D."/>
            <person name="Hibbett D.S."/>
            <person name="Grigoriev I.V."/>
        </authorList>
    </citation>
    <scope>NUCLEOTIDE SEQUENCE [LARGE SCALE GENOMIC DNA]</scope>
    <source>
        <strain evidence="2">CBS 339.88</strain>
    </source>
</reference>